<dbReference type="PANTHER" id="PTHR35841">
    <property type="entry name" value="PHOSPHONATES-BINDING PERIPLASMIC PROTEIN"/>
    <property type="match status" value="1"/>
</dbReference>
<dbReference type="Pfam" id="PF12974">
    <property type="entry name" value="Phosphonate-bd"/>
    <property type="match status" value="1"/>
</dbReference>
<gene>
    <name evidence="1" type="ORF">AVT10_16440</name>
</gene>
<evidence type="ECO:0000313" key="1">
    <source>
        <dbReference type="EMBL" id="KZE12116.1"/>
    </source>
</evidence>
<accession>A0ABR5YD81</accession>
<protein>
    <recommendedName>
        <fullName evidence="3">Phosphate ABC transporter substrate-binding protein</fullName>
    </recommendedName>
</protein>
<dbReference type="EMBL" id="LQQO01000030">
    <property type="protein sequence ID" value="KZE12116.1"/>
    <property type="molecule type" value="Genomic_DNA"/>
</dbReference>
<reference evidence="2" key="1">
    <citation type="submission" date="2016-01" db="EMBL/GenBank/DDBJ databases">
        <title>Draft genome of Chromobacterium sp. F49.</title>
        <authorList>
            <person name="Hong K.W."/>
        </authorList>
    </citation>
    <scope>NUCLEOTIDE SEQUENCE [LARGE SCALE GENOMIC DNA]</scope>
    <source>
        <strain evidence="2">CN3</strain>
    </source>
</reference>
<evidence type="ECO:0008006" key="3">
    <source>
        <dbReference type="Google" id="ProtNLM"/>
    </source>
</evidence>
<comment type="caution">
    <text evidence="1">The sequence shown here is derived from an EMBL/GenBank/DDBJ whole genome shotgun (WGS) entry which is preliminary data.</text>
</comment>
<organism evidence="1 2">
    <name type="scientific">Sphingomonas hankookensis</name>
    <dbReference type="NCBI Taxonomy" id="563996"/>
    <lineage>
        <taxon>Bacteria</taxon>
        <taxon>Pseudomonadati</taxon>
        <taxon>Pseudomonadota</taxon>
        <taxon>Alphaproteobacteria</taxon>
        <taxon>Sphingomonadales</taxon>
        <taxon>Sphingomonadaceae</taxon>
        <taxon>Sphingomonas</taxon>
    </lineage>
</organism>
<proteinExistence type="predicted"/>
<dbReference type="PANTHER" id="PTHR35841:SF1">
    <property type="entry name" value="PHOSPHONATES-BINDING PERIPLASMIC PROTEIN"/>
    <property type="match status" value="1"/>
</dbReference>
<dbReference type="RefSeq" id="WP_066691300.1">
    <property type="nucleotide sequence ID" value="NZ_CP117028.1"/>
</dbReference>
<sequence>MDSIAWLGMYDHVAQHAANDRLWAAIRDRLRDHGLPGVPVRVTRGWSTQAVWSHPGLLLGMICTRPWAREHPQLRLIGHPAYAGTDRPGEHRSLIVVRRDDQAQALPDLRGRAVAINDCGSNSGMALLRDRIAPLAEGQPFFGRVVETGAHADSVRAVGEGRADVAAIDEVTFAALARFDPDATGRLRVLAKTDAAATPAFVTAAEPAVATLLGTVLAQVMADPDLAGTRDDLFLTGIEAPRPDLSARIAAQDMRAAALGYVQFT</sequence>
<dbReference type="SUPFAM" id="SSF53850">
    <property type="entry name" value="Periplasmic binding protein-like II"/>
    <property type="match status" value="1"/>
</dbReference>
<keyword evidence="2" id="KW-1185">Reference proteome</keyword>
<dbReference type="Gene3D" id="3.40.190.10">
    <property type="entry name" value="Periplasmic binding protein-like II"/>
    <property type="match status" value="1"/>
</dbReference>
<dbReference type="Proteomes" id="UP000076609">
    <property type="component" value="Unassembled WGS sequence"/>
</dbReference>
<name>A0ABR5YD81_9SPHN</name>
<evidence type="ECO:0000313" key="2">
    <source>
        <dbReference type="Proteomes" id="UP000076609"/>
    </source>
</evidence>